<evidence type="ECO:0000313" key="7">
    <source>
        <dbReference type="Proteomes" id="UP000077384"/>
    </source>
</evidence>
<evidence type="ECO:0000256" key="2">
    <source>
        <dbReference type="ARBA" id="ARBA00022921"/>
    </source>
</evidence>
<organism evidence="5 7">
    <name type="scientific">Clostridium coskatii</name>
    <dbReference type="NCBI Taxonomy" id="1705578"/>
    <lineage>
        <taxon>Bacteria</taxon>
        <taxon>Bacillati</taxon>
        <taxon>Bacillota</taxon>
        <taxon>Clostridia</taxon>
        <taxon>Eubacteriales</taxon>
        <taxon>Clostridiaceae</taxon>
        <taxon>Clostridium</taxon>
    </lineage>
</organism>
<dbReference type="GO" id="GO:0043657">
    <property type="term" value="C:host cell"/>
    <property type="evidence" value="ECO:0007669"/>
    <property type="project" value="UniProtKB-SubCell"/>
</dbReference>
<keyword evidence="3" id="KW-0175">Coiled coil</keyword>
<dbReference type="InterPro" id="IPR018760">
    <property type="entry name" value="DUF2326"/>
</dbReference>
<dbReference type="AlphaFoldDB" id="A0A166T6W0"/>
<feature type="coiled-coil region" evidence="3">
    <location>
        <begin position="166"/>
        <end position="228"/>
    </location>
</feature>
<evidence type="ECO:0000259" key="4">
    <source>
        <dbReference type="Pfam" id="PF10088"/>
    </source>
</evidence>
<dbReference type="Proteomes" id="UP000093694">
    <property type="component" value="Unassembled WGS sequence"/>
</dbReference>
<dbReference type="EMBL" id="LITQ01000013">
    <property type="protein sequence ID" value="OAA93349.1"/>
    <property type="molecule type" value="Genomic_DNA"/>
</dbReference>
<dbReference type="Gene3D" id="3.40.50.300">
    <property type="entry name" value="P-loop containing nucleotide triphosphate hydrolases"/>
    <property type="match status" value="1"/>
</dbReference>
<dbReference type="InterPro" id="IPR007755">
    <property type="entry name" value="Poxvirus_A11"/>
</dbReference>
<gene>
    <name evidence="6" type="ORF">CLCOS_29760</name>
    <name evidence="5" type="ORF">WX73_00041</name>
</gene>
<comment type="subcellular location">
    <subcellularLocation>
        <location evidence="1">Host cell</location>
    </subcellularLocation>
</comment>
<dbReference type="InterPro" id="IPR027417">
    <property type="entry name" value="P-loop_NTPase"/>
</dbReference>
<dbReference type="EMBL" id="LROR01000057">
    <property type="protein sequence ID" value="OBR92513.1"/>
    <property type="molecule type" value="Genomic_DNA"/>
</dbReference>
<protein>
    <recommendedName>
        <fullName evidence="4">DUF2326 domain-containing protein</fullName>
    </recommendedName>
</protein>
<accession>A0A166T6W0</accession>
<dbReference type="Pfam" id="PF10088">
    <property type="entry name" value="DUF2326"/>
    <property type="match status" value="1"/>
</dbReference>
<keyword evidence="2" id="KW-0426">Late protein</keyword>
<evidence type="ECO:0000313" key="8">
    <source>
        <dbReference type="Proteomes" id="UP000093694"/>
    </source>
</evidence>
<keyword evidence="8" id="KW-1185">Reference proteome</keyword>
<dbReference type="Pfam" id="PF05061">
    <property type="entry name" value="Pox_A11"/>
    <property type="match status" value="1"/>
</dbReference>
<comment type="caution">
    <text evidence="5">The sequence shown here is derived from an EMBL/GenBank/DDBJ whole genome shotgun (WGS) entry which is preliminary data.</text>
</comment>
<evidence type="ECO:0000256" key="3">
    <source>
        <dbReference type="SAM" id="Coils"/>
    </source>
</evidence>
<sequence length="538" mass="62373">MLKKIICDIFLEKEVIFHEGLNAIVGDDVASNSIGKSTMLMIIDFIFGGNDYINKNHDVVEQLGHHNFRFIFNFDNHNYYFIRSTNEYTSVSICNEKFEVLESISTEEYTAWLQKNYKCQLESLSFRNIVGRYFRVYGKENLIEKKPIQYFEKESAPKSILALLKLFDKYKSLKAYEEQIEKLKKDKLTLTNAAKKNFLPNVSTKSLFSKNEKKIAELNIRLEKIKKEIVMTSLDLESMVSQEVLKLKREKSLLTTKVNTHRSRLLRTQNNIKNKPVKINAELEQFVYYFPNFNVEQINKVEEFHKNITKILKSELVTVEKELKAKIKKFDNQIKEIDKQIEQKLSIKDAPKLAVDEVVDLVAQIKQLSDENGYYTKKKQLEASISQANLDLSELKEKALDEICNKINVRMYELNKQIYVDGRRSPTLNIHGNKYSFNTAGDTGTGTAFANLISFDLALLELTCLPAIAHDLPLLKNIENAALENIISIYSQSKKQIFIAIDKLSSYDEKATRIINKHKVLQLSKDKLLFIKNWKNNK</sequence>
<proteinExistence type="predicted"/>
<evidence type="ECO:0000313" key="6">
    <source>
        <dbReference type="EMBL" id="OBR92513.1"/>
    </source>
</evidence>
<feature type="domain" description="DUF2326" evidence="4">
    <location>
        <begin position="416"/>
        <end position="528"/>
    </location>
</feature>
<evidence type="ECO:0000256" key="1">
    <source>
        <dbReference type="ARBA" id="ARBA00004340"/>
    </source>
</evidence>
<dbReference type="PATRIC" id="fig|1705578.3.peg.424"/>
<evidence type="ECO:0000313" key="5">
    <source>
        <dbReference type="EMBL" id="OAA93349.1"/>
    </source>
</evidence>
<name>A0A166T6W0_9CLOT</name>
<reference evidence="6 8" key="2">
    <citation type="journal article" date="2016" name="Front. Microbiol.">
        <title>Industrial Acetogenic Biocatalysts: A Comparative Metabolic and Genomic Analysis.</title>
        <authorList>
            <person name="Bengelsdorf F."/>
            <person name="Poehlein A."/>
            <person name="Sonja S."/>
            <person name="Erz C."/>
            <person name="Hummel T."/>
            <person name="Hoffmeister S."/>
            <person name="Daniel R."/>
            <person name="Durre P."/>
        </authorList>
    </citation>
    <scope>NUCLEOTIDE SEQUENCE [LARGE SCALE GENOMIC DNA]</scope>
    <source>
        <strain evidence="6 8">PTA-10522</strain>
    </source>
</reference>
<dbReference type="Proteomes" id="UP000077384">
    <property type="component" value="Unassembled WGS sequence"/>
</dbReference>
<reference evidence="5 7" key="1">
    <citation type="journal article" date="2015" name="Biotechnol. Bioeng.">
        <title>Genome sequence and phenotypic characterization of Caulobacter segnis.</title>
        <authorList>
            <person name="Patel S."/>
            <person name="Fletcher B."/>
            <person name="Scott D.C."/>
            <person name="Ely B."/>
        </authorList>
    </citation>
    <scope>NUCLEOTIDE SEQUENCE [LARGE SCALE GENOMIC DNA]</scope>
    <source>
        <strain evidence="5 7">PS02</strain>
    </source>
</reference>